<reference evidence="1 2" key="1">
    <citation type="submission" date="2021-06" db="EMBL/GenBank/DDBJ databases">
        <authorList>
            <person name="Kallberg Y."/>
            <person name="Tangrot J."/>
            <person name="Rosling A."/>
        </authorList>
    </citation>
    <scope>NUCLEOTIDE SEQUENCE [LARGE SCALE GENOMIC DNA]</scope>
    <source>
        <strain evidence="1 2">120-4 pot B 10/14</strain>
    </source>
</reference>
<evidence type="ECO:0000313" key="2">
    <source>
        <dbReference type="Proteomes" id="UP000789901"/>
    </source>
</evidence>
<sequence length="43" mass="4794">MTDSPNFSDYGIGFVRITDAPDFSNFPNYTDAPDFPNCNIGFI</sequence>
<gene>
    <name evidence="1" type="ORF">GMARGA_LOCUS14416</name>
</gene>
<comment type="caution">
    <text evidence="1">The sequence shown here is derived from an EMBL/GenBank/DDBJ whole genome shotgun (WGS) entry which is preliminary data.</text>
</comment>
<accession>A0ABN7V5C6</accession>
<evidence type="ECO:0000313" key="1">
    <source>
        <dbReference type="EMBL" id="CAG8731269.1"/>
    </source>
</evidence>
<protein>
    <submittedName>
        <fullName evidence="1">19001_t:CDS:1</fullName>
    </submittedName>
</protein>
<organism evidence="1 2">
    <name type="scientific">Gigaspora margarita</name>
    <dbReference type="NCBI Taxonomy" id="4874"/>
    <lineage>
        <taxon>Eukaryota</taxon>
        <taxon>Fungi</taxon>
        <taxon>Fungi incertae sedis</taxon>
        <taxon>Mucoromycota</taxon>
        <taxon>Glomeromycotina</taxon>
        <taxon>Glomeromycetes</taxon>
        <taxon>Diversisporales</taxon>
        <taxon>Gigasporaceae</taxon>
        <taxon>Gigaspora</taxon>
    </lineage>
</organism>
<name>A0ABN7V5C6_GIGMA</name>
<keyword evidence="2" id="KW-1185">Reference proteome</keyword>
<dbReference type="Proteomes" id="UP000789901">
    <property type="component" value="Unassembled WGS sequence"/>
</dbReference>
<dbReference type="EMBL" id="CAJVQB010009550">
    <property type="protein sequence ID" value="CAG8731269.1"/>
    <property type="molecule type" value="Genomic_DNA"/>
</dbReference>
<proteinExistence type="predicted"/>